<dbReference type="AlphaFoldDB" id="A0A438IZN7"/>
<accession>A0A438IZN7</accession>
<evidence type="ECO:0000313" key="2">
    <source>
        <dbReference type="EMBL" id="RVX02171.1"/>
    </source>
</evidence>
<protein>
    <submittedName>
        <fullName evidence="2">Uncharacterized protein</fullName>
    </submittedName>
</protein>
<name>A0A438IZN7_VITVI</name>
<comment type="caution">
    <text evidence="2">The sequence shown here is derived from an EMBL/GenBank/DDBJ whole genome shotgun (WGS) entry which is preliminary data.</text>
</comment>
<proteinExistence type="predicted"/>
<feature type="compositionally biased region" description="Basic residues" evidence="1">
    <location>
        <begin position="210"/>
        <end position="220"/>
    </location>
</feature>
<evidence type="ECO:0000313" key="3">
    <source>
        <dbReference type="Proteomes" id="UP000288805"/>
    </source>
</evidence>
<dbReference type="EMBL" id="QGNW01000072">
    <property type="protein sequence ID" value="RVX02171.1"/>
    <property type="molecule type" value="Genomic_DNA"/>
</dbReference>
<evidence type="ECO:0000256" key="1">
    <source>
        <dbReference type="SAM" id="MobiDB-lite"/>
    </source>
</evidence>
<gene>
    <name evidence="2" type="ORF">CK203_025348</name>
</gene>
<dbReference type="Proteomes" id="UP000288805">
    <property type="component" value="Unassembled WGS sequence"/>
</dbReference>
<organism evidence="2 3">
    <name type="scientific">Vitis vinifera</name>
    <name type="common">Grape</name>
    <dbReference type="NCBI Taxonomy" id="29760"/>
    <lineage>
        <taxon>Eukaryota</taxon>
        <taxon>Viridiplantae</taxon>
        <taxon>Streptophyta</taxon>
        <taxon>Embryophyta</taxon>
        <taxon>Tracheophyta</taxon>
        <taxon>Spermatophyta</taxon>
        <taxon>Magnoliopsida</taxon>
        <taxon>eudicotyledons</taxon>
        <taxon>Gunneridae</taxon>
        <taxon>Pentapetalae</taxon>
        <taxon>rosids</taxon>
        <taxon>Vitales</taxon>
        <taxon>Vitaceae</taxon>
        <taxon>Viteae</taxon>
        <taxon>Vitis</taxon>
    </lineage>
</organism>
<sequence>MSDALHPPKCCLSDATNPPSPCLFPQGFPHGCKVFTHEALDGFSVRRMKFSLACMVWKFGMYNCVIAVSWLCLNIEKKKYFFSLKFLHGIKTESELFNLFMTKYGKATKDSSTLEVTSTQEAPIPSNNGGSDGAVFLITGCKLNGRTIFNGENFILNETTQEIWEATRETHFNIEDIVEAFEKEGILHDLRQGSALVSRGPLHLSSDNRPRKRRPWCNHCRKPSHNKDTYWKIHGKLAYWKPSRPQNDREIREHHVTIEYNPTPSNSGLFSKEQLKLLQKMFNQSQQGLNSSNSISGFGSLTQKGLGSSPPFHLKCLVAQPLFTFPNIIEGENGIQEDQFWEIETMTKPQTLESVIVHNSNPISLAPNLPLQTTEFVDIELSALYTIHMGSEVILEECGFPLQFAGSSGTYRKRNLDPLECDSSCLLQFGMVVICEHRETLITTSVSNDSCRDKSGKIIEIVGTDVSVSAAAPVP</sequence>
<feature type="region of interest" description="Disordered" evidence="1">
    <location>
        <begin position="201"/>
        <end position="220"/>
    </location>
</feature>
<reference evidence="2 3" key="1">
    <citation type="journal article" date="2018" name="PLoS Genet.">
        <title>Population sequencing reveals clonal diversity and ancestral inbreeding in the grapevine cultivar Chardonnay.</title>
        <authorList>
            <person name="Roach M.J."/>
            <person name="Johnson D.L."/>
            <person name="Bohlmann J."/>
            <person name="van Vuuren H.J."/>
            <person name="Jones S.J."/>
            <person name="Pretorius I.S."/>
            <person name="Schmidt S.A."/>
            <person name="Borneman A.R."/>
        </authorList>
    </citation>
    <scope>NUCLEOTIDE SEQUENCE [LARGE SCALE GENOMIC DNA]</scope>
    <source>
        <strain evidence="3">cv. Chardonnay</strain>
        <tissue evidence="2">Leaf</tissue>
    </source>
</reference>